<dbReference type="EMBL" id="JAFEJA010000003">
    <property type="protein sequence ID" value="MBM9624632.1"/>
    <property type="molecule type" value="Genomic_DNA"/>
</dbReference>
<evidence type="ECO:0000313" key="2">
    <source>
        <dbReference type="Proteomes" id="UP000664109"/>
    </source>
</evidence>
<protein>
    <submittedName>
        <fullName evidence="1">Uncharacterized protein</fullName>
    </submittedName>
</protein>
<reference evidence="1 2" key="1">
    <citation type="journal article" date="2016" name="Arch. Microbiol.">
        <title>Streptomyces zhihengii sp. nov., isolated from rhizospheric soil of Psammosilene tunicoides.</title>
        <authorList>
            <person name="Huang M.J."/>
            <person name="Fei J.J."/>
            <person name="Salam N."/>
            <person name="Kim C.J."/>
            <person name="Hozzein W.N."/>
            <person name="Xiao M."/>
            <person name="Huang H.Q."/>
            <person name="Li W.J."/>
        </authorList>
    </citation>
    <scope>NUCLEOTIDE SEQUENCE [LARGE SCALE GENOMIC DNA]</scope>
    <source>
        <strain evidence="1 2">YIM T102</strain>
    </source>
</reference>
<name>A0ABS2V586_9ACTN</name>
<dbReference type="Proteomes" id="UP000664109">
    <property type="component" value="Unassembled WGS sequence"/>
</dbReference>
<sequence length="50" mass="5483">MLFNAQHASPDRSRRQAAWVAAQENSDAAVLTKLSSTHGVDGRNGERDFL</sequence>
<comment type="caution">
    <text evidence="1">The sequence shown here is derived from an EMBL/GenBank/DDBJ whole genome shotgun (WGS) entry which is preliminary data.</text>
</comment>
<proteinExistence type="predicted"/>
<accession>A0ABS2V586</accession>
<keyword evidence="1" id="KW-0614">Plasmid</keyword>
<keyword evidence="2" id="KW-1185">Reference proteome</keyword>
<gene>
    <name evidence="1" type="ORF">JE024_39540</name>
</gene>
<organism evidence="1 2">
    <name type="scientific">Streptomyces zhihengii</name>
    <dbReference type="NCBI Taxonomy" id="1818004"/>
    <lineage>
        <taxon>Bacteria</taxon>
        <taxon>Bacillati</taxon>
        <taxon>Actinomycetota</taxon>
        <taxon>Actinomycetes</taxon>
        <taxon>Kitasatosporales</taxon>
        <taxon>Streptomycetaceae</taxon>
        <taxon>Streptomyces</taxon>
    </lineage>
</organism>
<evidence type="ECO:0000313" key="1">
    <source>
        <dbReference type="EMBL" id="MBM9624632.1"/>
    </source>
</evidence>
<dbReference type="RefSeq" id="WP_205378786.1">
    <property type="nucleotide sequence ID" value="NZ_JAFEJA010000003.1"/>
</dbReference>
<geneLocation type="plasmid" evidence="1">
    <name>unnamed1</name>
</geneLocation>